<dbReference type="SUPFAM" id="SSF52540">
    <property type="entry name" value="P-loop containing nucleoside triphosphate hydrolases"/>
    <property type="match status" value="1"/>
</dbReference>
<dbReference type="InterPro" id="IPR003593">
    <property type="entry name" value="AAA+_ATPase"/>
</dbReference>
<dbReference type="CDD" id="cd01131">
    <property type="entry name" value="PilT"/>
    <property type="match status" value="1"/>
</dbReference>
<dbReference type="InterPro" id="IPR006321">
    <property type="entry name" value="PilT/PilU"/>
</dbReference>
<dbReference type="PANTHER" id="PTHR30486:SF12">
    <property type="entry name" value="TYPE IV PILUS ATPASE PILU"/>
    <property type="match status" value="1"/>
</dbReference>
<dbReference type="EMBL" id="JAJA02000001">
    <property type="protein sequence ID" value="KWS06567.1"/>
    <property type="molecule type" value="Genomic_DNA"/>
</dbReference>
<name>A0A108UCH2_9GAMM</name>
<dbReference type="AlphaFoldDB" id="A0A108UCH2"/>
<dbReference type="SMART" id="SM00382">
    <property type="entry name" value="AAA"/>
    <property type="match status" value="1"/>
</dbReference>
<dbReference type="NCBIfam" id="TIGR01420">
    <property type="entry name" value="pilT_fam"/>
    <property type="match status" value="1"/>
</dbReference>
<feature type="domain" description="AAA+ ATPase" evidence="2">
    <location>
        <begin position="147"/>
        <end position="278"/>
    </location>
</feature>
<dbReference type="Gene3D" id="3.30.450.90">
    <property type="match status" value="1"/>
</dbReference>
<comment type="similarity">
    <text evidence="1">Belongs to the GSP E family.</text>
</comment>
<reference evidence="3 4" key="1">
    <citation type="journal article" date="2014" name="Genome Announc.">
        <title>Draft Genome Sequence of Lysobacter capsici AZ78, a Bacterium Antagonistic to Plant-Pathogenic Oomycetes.</title>
        <authorList>
            <person name="Puopolo G."/>
            <person name="Sonego P."/>
            <person name="Engelen K."/>
            <person name="Pertot I."/>
        </authorList>
    </citation>
    <scope>NUCLEOTIDE SEQUENCE [LARGE SCALE GENOMIC DNA]</scope>
    <source>
        <strain evidence="3 4">AZ78</strain>
    </source>
</reference>
<accession>A0A108UCH2</accession>
<dbReference type="InterPro" id="IPR050921">
    <property type="entry name" value="T4SS_GSP_E_ATPase"/>
</dbReference>
<dbReference type="PANTHER" id="PTHR30486">
    <property type="entry name" value="TWITCHING MOTILITY PROTEIN PILT"/>
    <property type="match status" value="1"/>
</dbReference>
<sequence length="396" mass="43782">MTHGHCRQAGSVLATARAVNKGYECMDIGYFLKLMTEKNASDMFLTTGAPVYIKVEGRLYPLGNTGLPPGMVKKIAYSLMDEGQVPLFERDLELNMALALPDAGRFRINVFKQRGEVGMVIRAIRSIIPSIEELQLPQVLKDIIMAPRGLVLIVGSTGSGKSTTLASMIDHRNTNTAGHILTIEDPIEYLHKHKKSIVNQREVGLDTHAFHNALKNAMREAPDVILIGEILDATTMEAAIAFAETGHLCLATLHSNNADQTLERILNFFNESAHKNVLMNLALNLKAVVSQRLVVGVDGRRLPAAEILINTPHVRDLMRRGQVHEIKQAMEESLEDGMESFDQCLFRLYKEGRIEMEEALKAADSRDGLALKFRLSEGGTGEHDPYADMYDATAAH</sequence>
<dbReference type="GO" id="GO:0016887">
    <property type="term" value="F:ATP hydrolysis activity"/>
    <property type="evidence" value="ECO:0007669"/>
    <property type="project" value="InterPro"/>
</dbReference>
<comment type="caution">
    <text evidence="3">The sequence shown here is derived from an EMBL/GenBank/DDBJ whole genome shotgun (WGS) entry which is preliminary data.</text>
</comment>
<proteinExistence type="inferred from homology"/>
<gene>
    <name evidence="3" type="ORF">AZ78_4123</name>
</gene>
<dbReference type="Proteomes" id="UP000023435">
    <property type="component" value="Unassembled WGS sequence"/>
</dbReference>
<evidence type="ECO:0000313" key="4">
    <source>
        <dbReference type="Proteomes" id="UP000023435"/>
    </source>
</evidence>
<keyword evidence="4" id="KW-1185">Reference proteome</keyword>
<dbReference type="Gene3D" id="3.40.50.300">
    <property type="entry name" value="P-loop containing nucleotide triphosphate hydrolases"/>
    <property type="match status" value="1"/>
</dbReference>
<evidence type="ECO:0000256" key="1">
    <source>
        <dbReference type="ARBA" id="ARBA00006611"/>
    </source>
</evidence>
<dbReference type="GO" id="GO:0005524">
    <property type="term" value="F:ATP binding"/>
    <property type="evidence" value="ECO:0007669"/>
    <property type="project" value="InterPro"/>
</dbReference>
<protein>
    <submittedName>
        <fullName evidence="3">Type II secretion system protein-like protein</fullName>
    </submittedName>
</protein>
<dbReference type="InterPro" id="IPR001482">
    <property type="entry name" value="T2SS/T4SS_dom"/>
</dbReference>
<organism evidence="3 4">
    <name type="scientific">Lysobacter capsici AZ78</name>
    <dbReference type="NCBI Taxonomy" id="1444315"/>
    <lineage>
        <taxon>Bacteria</taxon>
        <taxon>Pseudomonadati</taxon>
        <taxon>Pseudomonadota</taxon>
        <taxon>Gammaproteobacteria</taxon>
        <taxon>Lysobacterales</taxon>
        <taxon>Lysobacteraceae</taxon>
        <taxon>Lysobacter</taxon>
    </lineage>
</organism>
<evidence type="ECO:0000313" key="3">
    <source>
        <dbReference type="EMBL" id="KWS06567.1"/>
    </source>
</evidence>
<evidence type="ECO:0000259" key="2">
    <source>
        <dbReference type="SMART" id="SM00382"/>
    </source>
</evidence>
<dbReference type="Pfam" id="PF00437">
    <property type="entry name" value="T2SSE"/>
    <property type="match status" value="1"/>
</dbReference>
<dbReference type="InterPro" id="IPR027417">
    <property type="entry name" value="P-loop_NTPase"/>
</dbReference>